<dbReference type="OrthoDB" id="9803988at2"/>
<keyword evidence="6" id="KW-1185">Reference proteome</keyword>
<evidence type="ECO:0000259" key="4">
    <source>
        <dbReference type="Pfam" id="PF00496"/>
    </source>
</evidence>
<dbReference type="Gene3D" id="3.10.105.10">
    <property type="entry name" value="Dipeptide-binding Protein, Domain 3"/>
    <property type="match status" value="1"/>
</dbReference>
<name>A0A4R6A7V6_9RHOB</name>
<dbReference type="Gene3D" id="3.90.76.10">
    <property type="entry name" value="Dipeptide-binding Protein, Domain 1"/>
    <property type="match status" value="1"/>
</dbReference>
<comment type="caution">
    <text evidence="5">The sequence shown here is derived from an EMBL/GenBank/DDBJ whole genome shotgun (WGS) entry which is preliminary data.</text>
</comment>
<sequence>MRCATCSTRGRADRRQATGKTIMIRRTFLAATAIAGLATGMMPVLAHAQDGQTLDVAIVSDPVTLDPALMASFFELAVQYNIFEPLLHTTPELEIEPGLASYEMPDETTYVLTIKDGLTFHDGTTLDAEAVKANLDRYMDAETGSPRGSELGPLDSVEVTGPLEVTLKLSEPYAPFLQVLANRAGMMVSPTALEELGDDFATQAVGAGPYKVASWTKNSELRLEAFEDYWRGEPAIDEVVFRPIPDETVRINNLRSGTVQLVDGVPPQLVPQVESDESLTLKETPGLGFNAFSFNTTAAPFDDARVRRAFSMAVDPEVILQAAYFGAATPAKGAIPPSIGWAYDDSLEAPRNDPEGARQLLEEAGVEMPVSVEITVTNSPIYVRIAQILQAQANEVGFDVSINQIDSTSLITVLRERTSDLTMSPWSGRSDPDGNIFNYFTIDGPNNFPGWENEEVDRLLNEARVETDQAARAELYGQAQQIIADEAPLLFLVFPQMLQASVADLDWTQWPDGAFRLQFATME</sequence>
<evidence type="ECO:0000313" key="5">
    <source>
        <dbReference type="EMBL" id="TDL78298.1"/>
    </source>
</evidence>
<gene>
    <name evidence="5" type="ORF">E2L08_11375</name>
</gene>
<evidence type="ECO:0000313" key="6">
    <source>
        <dbReference type="Proteomes" id="UP000295701"/>
    </source>
</evidence>
<comment type="similarity">
    <text evidence="2">Belongs to the bacterial solute-binding protein 5 family.</text>
</comment>
<accession>A0A4R6A7V6</accession>
<evidence type="ECO:0000256" key="3">
    <source>
        <dbReference type="ARBA" id="ARBA00022729"/>
    </source>
</evidence>
<dbReference type="InterPro" id="IPR039424">
    <property type="entry name" value="SBP_5"/>
</dbReference>
<dbReference type="InterPro" id="IPR000914">
    <property type="entry name" value="SBP_5_dom"/>
</dbReference>
<dbReference type="AlphaFoldDB" id="A0A4R6A7V6"/>
<comment type="subcellular location">
    <subcellularLocation>
        <location evidence="1">Periplasm</location>
    </subcellularLocation>
</comment>
<keyword evidence="3" id="KW-0732">Signal</keyword>
<dbReference type="GO" id="GO:0015833">
    <property type="term" value="P:peptide transport"/>
    <property type="evidence" value="ECO:0007669"/>
    <property type="project" value="TreeGrafter"/>
</dbReference>
<proteinExistence type="inferred from homology"/>
<dbReference type="GO" id="GO:1904680">
    <property type="term" value="F:peptide transmembrane transporter activity"/>
    <property type="evidence" value="ECO:0007669"/>
    <property type="project" value="TreeGrafter"/>
</dbReference>
<dbReference type="Gene3D" id="3.40.190.10">
    <property type="entry name" value="Periplasmic binding protein-like II"/>
    <property type="match status" value="1"/>
</dbReference>
<dbReference type="InterPro" id="IPR006311">
    <property type="entry name" value="TAT_signal"/>
</dbReference>
<dbReference type="Pfam" id="PF00496">
    <property type="entry name" value="SBP_bac_5"/>
    <property type="match status" value="1"/>
</dbReference>
<dbReference type="Proteomes" id="UP000295701">
    <property type="component" value="Unassembled WGS sequence"/>
</dbReference>
<dbReference type="GO" id="GO:0043190">
    <property type="term" value="C:ATP-binding cassette (ABC) transporter complex"/>
    <property type="evidence" value="ECO:0007669"/>
    <property type="project" value="InterPro"/>
</dbReference>
<evidence type="ECO:0000256" key="2">
    <source>
        <dbReference type="ARBA" id="ARBA00005695"/>
    </source>
</evidence>
<protein>
    <recommendedName>
        <fullName evidence="4">Solute-binding protein family 5 domain-containing protein</fullName>
    </recommendedName>
</protein>
<dbReference type="EMBL" id="SNAA01000012">
    <property type="protein sequence ID" value="TDL78298.1"/>
    <property type="molecule type" value="Genomic_DNA"/>
</dbReference>
<reference evidence="5 6" key="1">
    <citation type="submission" date="2019-03" db="EMBL/GenBank/DDBJ databases">
        <title>Primorskyibacter sp. SS33 isolated from sediments.</title>
        <authorList>
            <person name="Xunke S."/>
        </authorList>
    </citation>
    <scope>NUCLEOTIDE SEQUENCE [LARGE SCALE GENOMIC DNA]</scope>
    <source>
        <strain evidence="5 6">SS33</strain>
    </source>
</reference>
<organism evidence="5 6">
    <name type="scientific">Palleronia sediminis</name>
    <dbReference type="NCBI Taxonomy" id="2547833"/>
    <lineage>
        <taxon>Bacteria</taxon>
        <taxon>Pseudomonadati</taxon>
        <taxon>Pseudomonadota</taxon>
        <taxon>Alphaproteobacteria</taxon>
        <taxon>Rhodobacterales</taxon>
        <taxon>Roseobacteraceae</taxon>
        <taxon>Palleronia</taxon>
    </lineage>
</organism>
<dbReference type="InterPro" id="IPR030678">
    <property type="entry name" value="Peptide/Ni-bd"/>
</dbReference>
<dbReference type="PANTHER" id="PTHR30290:SF38">
    <property type="entry name" value="D,D-DIPEPTIDE-BINDING PERIPLASMIC PROTEIN DDPA-RELATED"/>
    <property type="match status" value="1"/>
</dbReference>
<dbReference type="PANTHER" id="PTHR30290">
    <property type="entry name" value="PERIPLASMIC BINDING COMPONENT OF ABC TRANSPORTER"/>
    <property type="match status" value="1"/>
</dbReference>
<dbReference type="PIRSF" id="PIRSF002741">
    <property type="entry name" value="MppA"/>
    <property type="match status" value="1"/>
</dbReference>
<dbReference type="PROSITE" id="PS51318">
    <property type="entry name" value="TAT"/>
    <property type="match status" value="1"/>
</dbReference>
<evidence type="ECO:0000256" key="1">
    <source>
        <dbReference type="ARBA" id="ARBA00004418"/>
    </source>
</evidence>
<feature type="domain" description="Solute-binding protein family 5" evidence="4">
    <location>
        <begin position="94"/>
        <end position="446"/>
    </location>
</feature>
<dbReference type="SUPFAM" id="SSF53850">
    <property type="entry name" value="Periplasmic binding protein-like II"/>
    <property type="match status" value="1"/>
</dbReference>
<dbReference type="GO" id="GO:0030288">
    <property type="term" value="C:outer membrane-bounded periplasmic space"/>
    <property type="evidence" value="ECO:0007669"/>
    <property type="project" value="UniProtKB-ARBA"/>
</dbReference>